<evidence type="ECO:0000313" key="2">
    <source>
        <dbReference type="Proteomes" id="UP000549394"/>
    </source>
</evidence>
<sequence>MADFSRKDLHLTSTGVGHRYQPGYYFPSSNFKGVLKDKLPPELACPDEIKGERFGTTTGTFHDNKFAGIEYGNDHPTYKKAPALYKVHYNRNVIEKLGHGGHRRPLTMGNEESEMKAKYKANKPDAVYLYDRYPAPNPQGILFGDHQKEGPTKLGEQNTKNPKMAGRPFKVNDLSIMELNNPYTTTNMKEHRRWTPKELHNVGKKDVATYWECEEYPKAWGFGLKHNPLPKHAVPRERPPMRDTMVFKTATKVGRIPNRMIPVPHSGTKTEYCERYEIPSDSKCKQAEYCPVDTPYILPDPSSRTAFTAPGMYKTEYENIGCEQIITV</sequence>
<gene>
    <name evidence="1" type="ORF">DGYR_LOCUS11693</name>
</gene>
<dbReference type="InterPro" id="IPR053347">
    <property type="entry name" value="Axonemal_MT_stabilizer"/>
</dbReference>
<dbReference type="OrthoDB" id="382863at2759"/>
<reference evidence="1 2" key="1">
    <citation type="submission" date="2020-08" db="EMBL/GenBank/DDBJ databases">
        <authorList>
            <person name="Hejnol A."/>
        </authorList>
    </citation>
    <scope>NUCLEOTIDE SEQUENCE [LARGE SCALE GENOMIC DNA]</scope>
</reference>
<name>A0A7I8W6C6_9ANNE</name>
<keyword evidence="2" id="KW-1185">Reference proteome</keyword>
<dbReference type="AlphaFoldDB" id="A0A7I8W6C6"/>
<organism evidence="1 2">
    <name type="scientific">Dimorphilus gyrociliatus</name>
    <dbReference type="NCBI Taxonomy" id="2664684"/>
    <lineage>
        <taxon>Eukaryota</taxon>
        <taxon>Metazoa</taxon>
        <taxon>Spiralia</taxon>
        <taxon>Lophotrochozoa</taxon>
        <taxon>Annelida</taxon>
        <taxon>Polychaeta</taxon>
        <taxon>Polychaeta incertae sedis</taxon>
        <taxon>Dinophilidae</taxon>
        <taxon>Dimorphilus</taxon>
    </lineage>
</organism>
<dbReference type="PANTHER" id="PTHR37404">
    <property type="entry name" value="HCG1796489"/>
    <property type="match status" value="1"/>
</dbReference>
<comment type="caution">
    <text evidence="1">The sequence shown here is derived from an EMBL/GenBank/DDBJ whole genome shotgun (WGS) entry which is preliminary data.</text>
</comment>
<dbReference type="PANTHER" id="PTHR37404:SF1">
    <property type="entry name" value="HCG1796489"/>
    <property type="match status" value="1"/>
</dbReference>
<protein>
    <submittedName>
        <fullName evidence="1">DgyrCDS12403</fullName>
    </submittedName>
</protein>
<dbReference type="EMBL" id="CAJFCJ010000020">
    <property type="protein sequence ID" value="CAD5124101.1"/>
    <property type="molecule type" value="Genomic_DNA"/>
</dbReference>
<accession>A0A7I8W6C6</accession>
<evidence type="ECO:0000313" key="1">
    <source>
        <dbReference type="EMBL" id="CAD5124101.1"/>
    </source>
</evidence>
<proteinExistence type="predicted"/>
<dbReference type="Proteomes" id="UP000549394">
    <property type="component" value="Unassembled WGS sequence"/>
</dbReference>